<dbReference type="CDD" id="cd00267">
    <property type="entry name" value="ABC_ATPase"/>
    <property type="match status" value="1"/>
</dbReference>
<dbReference type="InterPro" id="IPR051396">
    <property type="entry name" value="Bact_Antivir_Def_Nuclease"/>
</dbReference>
<dbReference type="InterPro" id="IPR027417">
    <property type="entry name" value="P-loop_NTPase"/>
</dbReference>
<dbReference type="Gene3D" id="3.40.50.300">
    <property type="entry name" value="P-loop containing nucleotide triphosphate hydrolases"/>
    <property type="match status" value="1"/>
</dbReference>
<comment type="caution">
    <text evidence="2">The sequence shown here is derived from an EMBL/GenBank/DDBJ whole genome shotgun (WGS) entry which is preliminary data.</text>
</comment>
<dbReference type="Proteomes" id="UP001569151">
    <property type="component" value="Unassembled WGS sequence"/>
</dbReference>
<dbReference type="SUPFAM" id="SSF52540">
    <property type="entry name" value="P-loop containing nucleoside triphosphate hydrolases"/>
    <property type="match status" value="1"/>
</dbReference>
<dbReference type="RefSeq" id="WP_371726576.1">
    <property type="nucleotide sequence ID" value="NZ_JBGOOS010000083.1"/>
</dbReference>
<keyword evidence="3" id="KW-1185">Reference proteome</keyword>
<dbReference type="Pfam" id="PF13304">
    <property type="entry name" value="AAA_21"/>
    <property type="match status" value="1"/>
</dbReference>
<accession>A0ABV4MQG3</accession>
<reference evidence="2 3" key="1">
    <citation type="submission" date="2024-06" db="EMBL/GenBank/DDBJ databases">
        <authorList>
            <person name="Steensen K."/>
            <person name="Seneca J."/>
            <person name="Bartlau N."/>
            <person name="Yu A.X."/>
            <person name="Polz M.F."/>
        </authorList>
    </citation>
    <scope>NUCLEOTIDE SEQUENCE [LARGE SCALE GENOMIC DNA]</scope>
    <source>
        <strain evidence="2 3">1F146</strain>
    </source>
</reference>
<dbReference type="PANTHER" id="PTHR43581">
    <property type="entry name" value="ATP/GTP PHOSPHATASE"/>
    <property type="match status" value="1"/>
</dbReference>
<proteinExistence type="predicted"/>
<evidence type="ECO:0000259" key="1">
    <source>
        <dbReference type="Pfam" id="PF13304"/>
    </source>
</evidence>
<gene>
    <name evidence="2" type="ORF">ACED39_23990</name>
</gene>
<dbReference type="InterPro" id="IPR003959">
    <property type="entry name" value="ATPase_AAA_core"/>
</dbReference>
<protein>
    <submittedName>
        <fullName evidence="2">AAA family ATPase</fullName>
    </submittedName>
</protein>
<feature type="domain" description="ATPase AAA-type core" evidence="1">
    <location>
        <begin position="45"/>
        <end position="314"/>
    </location>
</feature>
<sequence length="575" mass="65866">MMKVKFEKIDNLYSKGVISNPLEFFKICNFRQFEKNVSVAFDHPLTVLVGKNGSGKSTFLKLIKSIAKGRNPNDYFFETEWDNFNDQGTAEFQYVLNGEQLREMKTRYFDWVFSSLEQKLDTNKEIKDYLVDPSIKEFNKITDVEFKSLIGSFEKNTFFDNQTSKSDLKKKALYASRVTKKVQQSIETKSNNGKKAKSIILTESCIKIINYILGKDYDEVKIINHRFFSGTWGTSIIFKSGVVYSEANSGSGEFIVSNIVHQLSNIPSESLLLLDEPELSLHPGAQKRLFEYFLDLMISKKLQIILSTHSMSFVESIPSICIKNFVFNDGGKVIIEQGSNYLNAFGNLEISYDTPDIIVEDSLAKKVLEKVIDSENLTNQFRVNYYSGGASSIKTSLVTTFSKVGENNKYIIFDGDMYKSEVVDLSITPEIEKTTKYLVDEIKKITDVKKFDSFTFHPDGGKGGSNESQKKVLYEKYINYYKSRVSFLPKQIPEDIIYDRDYVLMIFSSINIAKVDSIRNSKEKFRVISDETNVSIEALYDLFTSYFVNNKKDSSEYEQISCILKKILSMSKDVH</sequence>
<name>A0ABV4MQG3_9VIBR</name>
<evidence type="ECO:0000313" key="2">
    <source>
        <dbReference type="EMBL" id="MEZ8211817.1"/>
    </source>
</evidence>
<dbReference type="EMBL" id="JBGOOS010000083">
    <property type="protein sequence ID" value="MEZ8211817.1"/>
    <property type="molecule type" value="Genomic_DNA"/>
</dbReference>
<organism evidence="2 3">
    <name type="scientific">Vibrio bivalvicida</name>
    <dbReference type="NCBI Taxonomy" id="1276888"/>
    <lineage>
        <taxon>Bacteria</taxon>
        <taxon>Pseudomonadati</taxon>
        <taxon>Pseudomonadota</taxon>
        <taxon>Gammaproteobacteria</taxon>
        <taxon>Vibrionales</taxon>
        <taxon>Vibrionaceae</taxon>
        <taxon>Vibrio</taxon>
        <taxon>Vibrio oreintalis group</taxon>
    </lineage>
</organism>
<evidence type="ECO:0000313" key="3">
    <source>
        <dbReference type="Proteomes" id="UP001569151"/>
    </source>
</evidence>
<dbReference type="PANTHER" id="PTHR43581:SF4">
    <property type="entry name" value="ATP_GTP PHOSPHATASE"/>
    <property type="match status" value="1"/>
</dbReference>